<dbReference type="InterPro" id="IPR001763">
    <property type="entry name" value="Rhodanese-like_dom"/>
</dbReference>
<dbReference type="InterPro" id="IPR036873">
    <property type="entry name" value="Rhodanese-like_dom_sf"/>
</dbReference>
<feature type="domain" description="Rhodanese" evidence="1">
    <location>
        <begin position="50"/>
        <end position="121"/>
    </location>
</feature>
<dbReference type="Pfam" id="PF00581">
    <property type="entry name" value="Rhodanese"/>
    <property type="match status" value="1"/>
</dbReference>
<dbReference type="SMART" id="SM00450">
    <property type="entry name" value="RHOD"/>
    <property type="match status" value="1"/>
</dbReference>
<gene>
    <name evidence="2" type="ORF">MOMA_08096</name>
</gene>
<dbReference type="CDD" id="cd00158">
    <property type="entry name" value="RHOD"/>
    <property type="match status" value="1"/>
</dbReference>
<dbReference type="SUPFAM" id="SSF52821">
    <property type="entry name" value="Rhodanese/Cell cycle control phosphatase"/>
    <property type="match status" value="1"/>
</dbReference>
<organism evidence="2 3">
    <name type="scientific">Moraxella macacae 0408225</name>
    <dbReference type="NCBI Taxonomy" id="1230338"/>
    <lineage>
        <taxon>Bacteria</taxon>
        <taxon>Pseudomonadati</taxon>
        <taxon>Pseudomonadota</taxon>
        <taxon>Gammaproteobacteria</taxon>
        <taxon>Moraxellales</taxon>
        <taxon>Moraxellaceae</taxon>
        <taxon>Moraxella</taxon>
    </lineage>
</organism>
<evidence type="ECO:0000313" key="3">
    <source>
        <dbReference type="Proteomes" id="UP000023795"/>
    </source>
</evidence>
<dbReference type="InterPro" id="IPR052367">
    <property type="entry name" value="Thiosulfate_ST/Rhodanese-like"/>
</dbReference>
<dbReference type="PANTHER" id="PTHR45431:SF3">
    <property type="entry name" value="RHODANESE-LIKE DOMAIN-CONTAINING PROTEIN 15, CHLOROPLASTIC"/>
    <property type="match status" value="1"/>
</dbReference>
<keyword evidence="3" id="KW-1185">Reference proteome</keyword>
<dbReference type="AlphaFoldDB" id="L2F650"/>
<dbReference type="EMBL" id="ANIN01000002">
    <property type="protein sequence ID" value="ELA08507.1"/>
    <property type="molecule type" value="Genomic_DNA"/>
</dbReference>
<name>L2F650_9GAMM</name>
<dbReference type="Proteomes" id="UP000023795">
    <property type="component" value="Unassembled WGS sequence"/>
</dbReference>
<dbReference type="PANTHER" id="PTHR45431">
    <property type="entry name" value="RHODANESE-LIKE DOMAIN-CONTAINING PROTEIN 15, CHLOROPLASTIC"/>
    <property type="match status" value="1"/>
</dbReference>
<dbReference type="Gene3D" id="3.40.250.10">
    <property type="entry name" value="Rhodanese-like domain"/>
    <property type="match status" value="1"/>
</dbReference>
<accession>L2F650</accession>
<sequence>MSKTTASKTTASKPKQNPVKQNLLKSLKFAKKPLFIASLVLAGFLLLPSVQAKTVVIDVRTPEEYQMNHPSGAINIPHSEIVTKISSQGISKSDNIKLYSGASSRAEKAKNELQSAGYSNVEVQN</sequence>
<dbReference type="STRING" id="1230338.MOMA_08096"/>
<dbReference type="RefSeq" id="WP_009502065.1">
    <property type="nucleotide sequence ID" value="NZ_ANIN01000002.1"/>
</dbReference>
<dbReference type="PATRIC" id="fig|1230338.3.peg.1729"/>
<comment type="caution">
    <text evidence="2">The sequence shown here is derived from an EMBL/GenBank/DDBJ whole genome shotgun (WGS) entry which is preliminary data.</text>
</comment>
<reference evidence="2 3" key="1">
    <citation type="journal article" date="2013" name="Genome Announc.">
        <title>Genome Sequence of Moraxella macacae 0408225, a Novel Bacterial Species Isolated from a Cynomolgus Macaque with Epistaxis.</title>
        <authorList>
            <person name="Ladner J.T."/>
            <person name="Whitehouse C.A."/>
            <person name="Koroleva G.I."/>
            <person name="Palacios G.F."/>
        </authorList>
    </citation>
    <scope>NUCLEOTIDE SEQUENCE [LARGE SCALE GENOMIC DNA]</scope>
    <source>
        <strain evidence="2 3">0408225</strain>
    </source>
</reference>
<protein>
    <submittedName>
        <fullName evidence="2">Phage shock protein</fullName>
    </submittedName>
</protein>
<evidence type="ECO:0000313" key="2">
    <source>
        <dbReference type="EMBL" id="ELA08507.1"/>
    </source>
</evidence>
<dbReference type="eggNOG" id="COG0607">
    <property type="taxonomic scope" value="Bacteria"/>
</dbReference>
<evidence type="ECO:0000259" key="1">
    <source>
        <dbReference type="PROSITE" id="PS50206"/>
    </source>
</evidence>
<dbReference type="PROSITE" id="PS50206">
    <property type="entry name" value="RHODANESE_3"/>
    <property type="match status" value="1"/>
</dbReference>
<proteinExistence type="predicted"/>